<gene>
    <name evidence="2" type="ordered locus">AM1_5460</name>
</gene>
<evidence type="ECO:0000313" key="3">
    <source>
        <dbReference type="Proteomes" id="UP000000268"/>
    </source>
</evidence>
<evidence type="ECO:0000313" key="2">
    <source>
        <dbReference type="EMBL" id="ABW30416.1"/>
    </source>
</evidence>
<dbReference type="eggNOG" id="COG4886">
    <property type="taxonomic scope" value="Bacteria"/>
</dbReference>
<organism evidence="2 3">
    <name type="scientific">Acaryochloris marina (strain MBIC 11017)</name>
    <dbReference type="NCBI Taxonomy" id="329726"/>
    <lineage>
        <taxon>Bacteria</taxon>
        <taxon>Bacillati</taxon>
        <taxon>Cyanobacteriota</taxon>
        <taxon>Cyanophyceae</taxon>
        <taxon>Acaryochloridales</taxon>
        <taxon>Acaryochloridaceae</taxon>
        <taxon>Acaryochloris</taxon>
    </lineage>
</organism>
<keyword evidence="3" id="KW-1185">Reference proteome</keyword>
<sequence>MPEIRFLTPEQEAKTPEYQEKWKRISVITQPIEKVRAAAAIKGVYAVMGKPEPDVVFCSSPRAALDHLQAQVSQVDIPQNPRSRTKEDIQNNFIQFFAEAAWGTIKQSNKQQNSGTKPIYDLLKEVSNKPTQAVEKHIERCLPKDLSTQDMVEQVFLSATPMIDLLGKHQARRGDPEFSKRIQDKSQEDWQRSFSDTAFALDMQLGWLPGKEYFFQGWMKKYLQGTLIAKINGMESPRFRETLAMPLSFSEQKYLVENAVVVISEFAYQCSWLDFAISELNYPYDAKKWAALQGLAKYCGWVFAVDNLCIICDRPTHILIDDDYQLHGEGEPAVQFADGFAAYAYHGTPIPEKYGTVHPQEWQAQWVFEERNRALQEMLVQSLGAIRVCQELPLIEVDTLQEYALLKLKGVGVSDTHVLKRVKAETGDILAVFVPWHQDTVRSAINYANENYFAEDFPIPDNEN</sequence>
<dbReference type="Pfam" id="PF20530">
    <property type="entry name" value="DUF6745"/>
    <property type="match status" value="1"/>
</dbReference>
<dbReference type="RefSeq" id="WP_012165653.1">
    <property type="nucleotide sequence ID" value="NC_009925.1"/>
</dbReference>
<dbReference type="KEGG" id="amr:AM1_5460"/>
<name>B0CCX4_ACAM1</name>
<feature type="domain" description="DUF6745" evidence="1">
    <location>
        <begin position="285"/>
        <end position="391"/>
    </location>
</feature>
<reference evidence="2 3" key="1">
    <citation type="journal article" date="2008" name="Proc. Natl. Acad. Sci. U.S.A.">
        <title>Niche adaptation and genome expansion in the chlorophyll d-producing cyanobacterium Acaryochloris marina.</title>
        <authorList>
            <person name="Swingley W.D."/>
            <person name="Chen M."/>
            <person name="Cheung P.C."/>
            <person name="Conrad A.L."/>
            <person name="Dejesa L.C."/>
            <person name="Hao J."/>
            <person name="Honchak B.M."/>
            <person name="Karbach L.E."/>
            <person name="Kurdoglu A."/>
            <person name="Lahiri S."/>
            <person name="Mastrian S.D."/>
            <person name="Miyashita H."/>
            <person name="Page L."/>
            <person name="Ramakrishna P."/>
            <person name="Satoh S."/>
            <person name="Sattley W.M."/>
            <person name="Shimada Y."/>
            <person name="Taylor H.L."/>
            <person name="Tomo T."/>
            <person name="Tsuchiya T."/>
            <person name="Wang Z.T."/>
            <person name="Raymond J."/>
            <person name="Mimuro M."/>
            <person name="Blankenship R.E."/>
            <person name="Touchman J.W."/>
        </authorList>
    </citation>
    <scope>NUCLEOTIDE SEQUENCE [LARGE SCALE GENOMIC DNA]</scope>
    <source>
        <strain evidence="3">MBIC 11017</strain>
    </source>
</reference>
<dbReference type="EMBL" id="CP000828">
    <property type="protein sequence ID" value="ABW30416.1"/>
    <property type="molecule type" value="Genomic_DNA"/>
</dbReference>
<protein>
    <recommendedName>
        <fullName evidence="1">DUF6745 domain-containing protein</fullName>
    </recommendedName>
</protein>
<dbReference type="InterPro" id="IPR046633">
    <property type="entry name" value="DUF6745"/>
</dbReference>
<dbReference type="STRING" id="329726.AM1_5460"/>
<dbReference type="OrthoDB" id="489446at2"/>
<accession>B0CCX4</accession>
<dbReference type="HOGENOM" id="CLU_054754_0_0_3"/>
<dbReference type="Proteomes" id="UP000000268">
    <property type="component" value="Chromosome"/>
</dbReference>
<evidence type="ECO:0000259" key="1">
    <source>
        <dbReference type="Pfam" id="PF20530"/>
    </source>
</evidence>
<proteinExistence type="predicted"/>
<dbReference type="AlphaFoldDB" id="B0CCX4"/>